<dbReference type="AlphaFoldDB" id="A0A1M4ZAD1"/>
<evidence type="ECO:0000313" key="2">
    <source>
        <dbReference type="EMBL" id="SHF15013.1"/>
    </source>
</evidence>
<reference evidence="3" key="1">
    <citation type="submission" date="2016-11" db="EMBL/GenBank/DDBJ databases">
        <authorList>
            <person name="Varghese N."/>
            <person name="Submissions S."/>
        </authorList>
    </citation>
    <scope>NUCLEOTIDE SEQUENCE [LARGE SCALE GENOMIC DNA]</scope>
    <source>
        <strain evidence="3">DSM 12395</strain>
    </source>
</reference>
<keyword evidence="3" id="KW-1185">Reference proteome</keyword>
<evidence type="ECO:0000313" key="3">
    <source>
        <dbReference type="Proteomes" id="UP000184148"/>
    </source>
</evidence>
<dbReference type="Proteomes" id="UP000184148">
    <property type="component" value="Unassembled WGS sequence"/>
</dbReference>
<dbReference type="EMBL" id="FQUY01000013">
    <property type="protein sequence ID" value="SHF15013.1"/>
    <property type="molecule type" value="Genomic_DNA"/>
</dbReference>
<protein>
    <submittedName>
        <fullName evidence="2">Uncharacterized protein</fullName>
    </submittedName>
</protein>
<accession>A0A1M4ZAD1</accession>
<gene>
    <name evidence="2" type="ORF">SAMN02745133_01931</name>
</gene>
<evidence type="ECO:0000256" key="1">
    <source>
        <dbReference type="SAM" id="MobiDB-lite"/>
    </source>
</evidence>
<organism evidence="2 3">
    <name type="scientific">Desulforamulus putei DSM 12395</name>
    <dbReference type="NCBI Taxonomy" id="1121429"/>
    <lineage>
        <taxon>Bacteria</taxon>
        <taxon>Bacillati</taxon>
        <taxon>Bacillota</taxon>
        <taxon>Clostridia</taxon>
        <taxon>Eubacteriales</taxon>
        <taxon>Peptococcaceae</taxon>
        <taxon>Desulforamulus</taxon>
    </lineage>
</organism>
<sequence>MNKFTINLLTKIKPGSGGLTPTPRFLPMPKGQGYLRDRKEW</sequence>
<name>A0A1M4ZAD1_9FIRM</name>
<proteinExistence type="predicted"/>
<feature type="region of interest" description="Disordered" evidence="1">
    <location>
        <begin position="13"/>
        <end position="41"/>
    </location>
</feature>